<proteinExistence type="inferred from homology"/>
<keyword evidence="7" id="KW-0998">Cell outer membrane</keyword>
<dbReference type="GeneID" id="80817007"/>
<dbReference type="InterPro" id="IPR005017">
    <property type="entry name" value="OMPP1/FadL/TodX"/>
</dbReference>
<evidence type="ECO:0000256" key="3">
    <source>
        <dbReference type="ARBA" id="ARBA00022452"/>
    </source>
</evidence>
<dbReference type="RefSeq" id="WP_074835040.1">
    <property type="nucleotide sequence ID" value="NZ_CATLQZ010000001.1"/>
</dbReference>
<reference evidence="9 10" key="1">
    <citation type="submission" date="2016-10" db="EMBL/GenBank/DDBJ databases">
        <authorList>
            <person name="Varghese N."/>
            <person name="Submissions S."/>
        </authorList>
    </citation>
    <scope>NUCLEOTIDE SEQUENCE [LARGE SCALE GENOMIC DNA]</scope>
    <source>
        <strain evidence="9 10">FF3</strain>
    </source>
</reference>
<dbReference type="EMBL" id="FNYY01000002">
    <property type="protein sequence ID" value="SEI82652.1"/>
    <property type="molecule type" value="Genomic_DNA"/>
</dbReference>
<organism evidence="9 10">
    <name type="scientific">Marinovum algicola</name>
    <dbReference type="NCBI Taxonomy" id="42444"/>
    <lineage>
        <taxon>Bacteria</taxon>
        <taxon>Pseudomonadati</taxon>
        <taxon>Pseudomonadota</taxon>
        <taxon>Alphaproteobacteria</taxon>
        <taxon>Rhodobacterales</taxon>
        <taxon>Roseobacteraceae</taxon>
        <taxon>Marinovum</taxon>
    </lineage>
</organism>
<dbReference type="Proteomes" id="UP000182932">
    <property type="component" value="Unassembled WGS sequence"/>
</dbReference>
<protein>
    <submittedName>
        <fullName evidence="9">Long-chain fatty acid transport protein</fullName>
    </submittedName>
</protein>
<accession>A0A975ZLY9</accession>
<name>A0A975ZLY9_9RHOB</name>
<feature type="chain" id="PRO_5037455482" evidence="8">
    <location>
        <begin position="21"/>
        <end position="392"/>
    </location>
</feature>
<dbReference type="PANTHER" id="PTHR35093">
    <property type="entry name" value="OUTER MEMBRANE PROTEIN NMB0088-RELATED"/>
    <property type="match status" value="1"/>
</dbReference>
<keyword evidence="3" id="KW-1134">Transmembrane beta strand</keyword>
<keyword evidence="10" id="KW-1185">Reference proteome</keyword>
<evidence type="ECO:0000256" key="7">
    <source>
        <dbReference type="ARBA" id="ARBA00023237"/>
    </source>
</evidence>
<dbReference type="Gene3D" id="2.40.160.60">
    <property type="entry name" value="Outer membrane protein transport protein (OMPP1/FadL/TodX)"/>
    <property type="match status" value="1"/>
</dbReference>
<evidence type="ECO:0000313" key="9">
    <source>
        <dbReference type="EMBL" id="SEI82652.1"/>
    </source>
</evidence>
<sequence>MKHVASAASAACLFAGIAQAGGLERARPAEAILFEQGNYVQFSFSQTDADVSGDYPAFVGGGSTGDMSDATRHIGFGLKMAINDRLDFALLMSQPYAADAAYGQGFYEGLTARWNSTAVDAIVKYNMSDRLSVYGGASLLTSSADITIPVALGNIASDPDGPALLGGGPLPGSIVSDYSASSSKETDLGFILGTAYEIPDFAMRVALTYRSEIEHEFDARETYTQLSLPGGVPTFSPVSTTTDTPVIMPQSVTLDFQSGVAPKTLVFGSVKWTEWSKWQVKPGAYESETGGEITSFDNDTFTYQLGVGRQLSDQFSVFARAGYESKKGGESSRLSPTDGYTSIGVGGSYTMGKAKITAGVEHAWLGDAESGTPTDFSDNTATGFGISVGFAF</sequence>
<dbReference type="PANTHER" id="PTHR35093:SF8">
    <property type="entry name" value="OUTER MEMBRANE PROTEIN NMB0088-RELATED"/>
    <property type="match status" value="1"/>
</dbReference>
<dbReference type="SUPFAM" id="SSF56935">
    <property type="entry name" value="Porins"/>
    <property type="match status" value="1"/>
</dbReference>
<evidence type="ECO:0000256" key="1">
    <source>
        <dbReference type="ARBA" id="ARBA00004571"/>
    </source>
</evidence>
<evidence type="ECO:0000256" key="4">
    <source>
        <dbReference type="ARBA" id="ARBA00022692"/>
    </source>
</evidence>
<dbReference type="AlphaFoldDB" id="A0A975ZLY9"/>
<evidence type="ECO:0000256" key="5">
    <source>
        <dbReference type="ARBA" id="ARBA00022729"/>
    </source>
</evidence>
<comment type="subcellular location">
    <subcellularLocation>
        <location evidence="1">Cell outer membrane</location>
        <topology evidence="1">Multi-pass membrane protein</topology>
    </subcellularLocation>
</comment>
<keyword evidence="4" id="KW-0812">Transmembrane</keyword>
<comment type="similarity">
    <text evidence="2">Belongs to the OmpP1/FadL family.</text>
</comment>
<keyword evidence="6" id="KW-0472">Membrane</keyword>
<evidence type="ECO:0000256" key="6">
    <source>
        <dbReference type="ARBA" id="ARBA00023136"/>
    </source>
</evidence>
<keyword evidence="5 8" id="KW-0732">Signal</keyword>
<evidence type="ECO:0000256" key="2">
    <source>
        <dbReference type="ARBA" id="ARBA00008163"/>
    </source>
</evidence>
<dbReference type="GO" id="GO:0009279">
    <property type="term" value="C:cell outer membrane"/>
    <property type="evidence" value="ECO:0007669"/>
    <property type="project" value="UniProtKB-SubCell"/>
</dbReference>
<gene>
    <name evidence="9" type="ORF">SAMN04487940_102136</name>
</gene>
<evidence type="ECO:0000256" key="8">
    <source>
        <dbReference type="SAM" id="SignalP"/>
    </source>
</evidence>
<dbReference type="GO" id="GO:0015483">
    <property type="term" value="F:long-chain fatty acid transporting porin activity"/>
    <property type="evidence" value="ECO:0007669"/>
    <property type="project" value="TreeGrafter"/>
</dbReference>
<comment type="caution">
    <text evidence="9">The sequence shown here is derived from an EMBL/GenBank/DDBJ whole genome shotgun (WGS) entry which is preliminary data.</text>
</comment>
<dbReference type="Pfam" id="PF03349">
    <property type="entry name" value="Toluene_X"/>
    <property type="match status" value="1"/>
</dbReference>
<evidence type="ECO:0000313" key="10">
    <source>
        <dbReference type="Proteomes" id="UP000182932"/>
    </source>
</evidence>
<feature type="signal peptide" evidence="8">
    <location>
        <begin position="1"/>
        <end position="20"/>
    </location>
</feature>